<comment type="caution">
    <text evidence="13">The sequence shown here is derived from an EMBL/GenBank/DDBJ whole genome shotgun (WGS) entry which is preliminary data.</text>
</comment>
<dbReference type="InterPro" id="IPR017930">
    <property type="entry name" value="Myb_dom"/>
</dbReference>
<evidence type="ECO:0000256" key="6">
    <source>
        <dbReference type="ARBA" id="ARBA00023242"/>
    </source>
</evidence>
<dbReference type="InterPro" id="IPR017884">
    <property type="entry name" value="SANT_dom"/>
</dbReference>
<evidence type="ECO:0000259" key="10">
    <source>
        <dbReference type="PROSITE" id="PS50090"/>
    </source>
</evidence>
<accession>A0A811P300</accession>
<dbReference type="AlphaFoldDB" id="A0A811P300"/>
<name>A0A811P300_9POAL</name>
<dbReference type="GO" id="GO:0003700">
    <property type="term" value="F:DNA-binding transcription factor activity"/>
    <property type="evidence" value="ECO:0007669"/>
    <property type="project" value="UniProtKB-ARBA"/>
</dbReference>
<keyword evidence="14" id="KW-1185">Reference proteome</keyword>
<dbReference type="CDD" id="cd00167">
    <property type="entry name" value="SANT"/>
    <property type="match status" value="2"/>
</dbReference>
<dbReference type="InterPro" id="IPR001005">
    <property type="entry name" value="SANT/Myb"/>
</dbReference>
<keyword evidence="4" id="KW-0010">Activator</keyword>
<dbReference type="InterPro" id="IPR009057">
    <property type="entry name" value="Homeodomain-like_sf"/>
</dbReference>
<evidence type="ECO:0000313" key="13">
    <source>
        <dbReference type="EMBL" id="CAD6232631.1"/>
    </source>
</evidence>
<feature type="domain" description="SANT" evidence="11">
    <location>
        <begin position="238"/>
        <end position="286"/>
    </location>
</feature>
<evidence type="ECO:0000256" key="5">
    <source>
        <dbReference type="ARBA" id="ARBA00023163"/>
    </source>
</evidence>
<evidence type="ECO:0000256" key="4">
    <source>
        <dbReference type="ARBA" id="ARBA00023159"/>
    </source>
</evidence>
<dbReference type="SMART" id="SM00717">
    <property type="entry name" value="SANT"/>
    <property type="match status" value="2"/>
</dbReference>
<evidence type="ECO:0000256" key="9">
    <source>
        <dbReference type="SAM" id="MobiDB-lite"/>
    </source>
</evidence>
<dbReference type="SUPFAM" id="SSF46689">
    <property type="entry name" value="Homeodomain-like"/>
    <property type="match status" value="2"/>
</dbReference>
<evidence type="ECO:0000256" key="2">
    <source>
        <dbReference type="ARBA" id="ARBA00023015"/>
    </source>
</evidence>
<evidence type="ECO:0000256" key="7">
    <source>
        <dbReference type="ARBA" id="ARBA00068153"/>
    </source>
</evidence>
<dbReference type="GO" id="GO:0009739">
    <property type="term" value="P:response to gibberellin"/>
    <property type="evidence" value="ECO:0007669"/>
    <property type="project" value="UniProtKB-ARBA"/>
</dbReference>
<keyword evidence="3" id="KW-0238">DNA-binding</keyword>
<evidence type="ECO:0000259" key="12">
    <source>
        <dbReference type="PROSITE" id="PS51294"/>
    </source>
</evidence>
<keyword evidence="5" id="KW-0804">Transcription</keyword>
<evidence type="ECO:0000256" key="8">
    <source>
        <dbReference type="ARBA" id="ARBA00076145"/>
    </source>
</evidence>
<comment type="subcellular location">
    <subcellularLocation>
        <location evidence="1">Nucleus</location>
    </subcellularLocation>
</comment>
<dbReference type="OrthoDB" id="118550at2759"/>
<feature type="domain" description="HTH myb-type" evidence="12">
    <location>
        <begin position="230"/>
        <end position="286"/>
    </location>
</feature>
<dbReference type="FunFam" id="1.10.10.60:FF:000009">
    <property type="entry name" value="transcription factor MYB1R1"/>
    <property type="match status" value="1"/>
</dbReference>
<dbReference type="InterPro" id="IPR006447">
    <property type="entry name" value="Myb_dom_plants"/>
</dbReference>
<dbReference type="Proteomes" id="UP000604825">
    <property type="component" value="Unassembled WGS sequence"/>
</dbReference>
<dbReference type="Pfam" id="PF00249">
    <property type="entry name" value="Myb_DNA-binding"/>
    <property type="match status" value="2"/>
</dbReference>
<dbReference type="GO" id="GO:0003677">
    <property type="term" value="F:DNA binding"/>
    <property type="evidence" value="ECO:0007669"/>
    <property type="project" value="UniProtKB-KW"/>
</dbReference>
<dbReference type="PROSITE" id="PS51293">
    <property type="entry name" value="SANT"/>
    <property type="match status" value="2"/>
</dbReference>
<dbReference type="PANTHER" id="PTHR44042">
    <property type="entry name" value="DUPLICATED HOMEODOMAIN-LIKE SUPERFAMILY PROTEIN-RELATED"/>
    <property type="match status" value="1"/>
</dbReference>
<dbReference type="PROSITE" id="PS51294">
    <property type="entry name" value="HTH_MYB"/>
    <property type="match status" value="1"/>
</dbReference>
<reference evidence="13" key="1">
    <citation type="submission" date="2020-10" db="EMBL/GenBank/DDBJ databases">
        <authorList>
            <person name="Han B."/>
            <person name="Lu T."/>
            <person name="Zhao Q."/>
            <person name="Huang X."/>
            <person name="Zhao Y."/>
        </authorList>
    </citation>
    <scope>NUCLEOTIDE SEQUENCE</scope>
</reference>
<keyword evidence="2" id="KW-0805">Transcription regulation</keyword>
<keyword evidence="6" id="KW-0539">Nucleus</keyword>
<organism evidence="13 14">
    <name type="scientific">Miscanthus lutarioriparius</name>
    <dbReference type="NCBI Taxonomy" id="422564"/>
    <lineage>
        <taxon>Eukaryota</taxon>
        <taxon>Viridiplantae</taxon>
        <taxon>Streptophyta</taxon>
        <taxon>Embryophyta</taxon>
        <taxon>Tracheophyta</taxon>
        <taxon>Spermatophyta</taxon>
        <taxon>Magnoliopsida</taxon>
        <taxon>Liliopsida</taxon>
        <taxon>Poales</taxon>
        <taxon>Poaceae</taxon>
        <taxon>PACMAD clade</taxon>
        <taxon>Panicoideae</taxon>
        <taxon>Andropogonodae</taxon>
        <taxon>Andropogoneae</taxon>
        <taxon>Saccharinae</taxon>
        <taxon>Miscanthus</taxon>
    </lineage>
</organism>
<evidence type="ECO:0000256" key="1">
    <source>
        <dbReference type="ARBA" id="ARBA00004123"/>
    </source>
</evidence>
<protein>
    <recommendedName>
        <fullName evidence="7">Transcription factor MYBS1</fullName>
    </recommendedName>
    <alternativeName>
        <fullName evidence="8">Myb-related protein S1</fullName>
    </alternativeName>
</protein>
<dbReference type="GO" id="GO:0005634">
    <property type="term" value="C:nucleus"/>
    <property type="evidence" value="ECO:0007669"/>
    <property type="project" value="UniProtKB-SubCell"/>
</dbReference>
<dbReference type="Gene3D" id="1.10.10.60">
    <property type="entry name" value="Homeodomain-like"/>
    <property type="match status" value="2"/>
</dbReference>
<sequence>MPKFSPKNLKAQFLAKAHRAPNSLSKHAAPEPPAPTAFPQTFCTIFDRPTPLMYVFFFIYMNELGTVQYGLIMEQMSCARRGSIRGRRRGGTPGGEMMREMYMDVLPPVDHIAARSNWFPAAAPLWTAEENKRFESALAGLDLGRPDWEKVARAIPGRTVREVVSHFKNLQLDVQQIESGQVPLPVYGGGASSFTLQWDSNGGYGPGDFRHGYRFGVGCGKRHHGRTPEQERKKGVPWTEEEHKLFLLGLKKYGKGDWRNISRNFVQTRTPTQVASHAQKYFIRQTSGGKDKRRSSIHDITTVNLTDEQPPSPSQSSLITNQSNASVPTAGIGQFSLAADAKQHGAGNLPFNSPSRTSVMATYRMDLQDQGLQCGPLHDQLVANQSVLF</sequence>
<dbReference type="GO" id="GO:0009744">
    <property type="term" value="P:response to sucrose"/>
    <property type="evidence" value="ECO:0007669"/>
    <property type="project" value="UniProtKB-ARBA"/>
</dbReference>
<feature type="region of interest" description="Disordered" evidence="9">
    <location>
        <begin position="304"/>
        <end position="325"/>
    </location>
</feature>
<dbReference type="NCBIfam" id="TIGR01557">
    <property type="entry name" value="myb_SHAQKYF"/>
    <property type="match status" value="1"/>
</dbReference>
<dbReference type="PANTHER" id="PTHR44042:SF59">
    <property type="entry name" value="MYB TRANSCRIPTION FACTOR"/>
    <property type="match status" value="1"/>
</dbReference>
<proteinExistence type="predicted"/>
<evidence type="ECO:0000256" key="3">
    <source>
        <dbReference type="ARBA" id="ARBA00023125"/>
    </source>
</evidence>
<feature type="domain" description="Myb-like" evidence="10">
    <location>
        <begin position="126"/>
        <end position="171"/>
    </location>
</feature>
<feature type="domain" description="SANT" evidence="11">
    <location>
        <begin position="126"/>
        <end position="175"/>
    </location>
</feature>
<dbReference type="FunFam" id="1.10.10.60:FF:000154">
    <property type="entry name" value="Transcription factor SRM1"/>
    <property type="match status" value="1"/>
</dbReference>
<evidence type="ECO:0000313" key="14">
    <source>
        <dbReference type="Proteomes" id="UP000604825"/>
    </source>
</evidence>
<gene>
    <name evidence="13" type="ORF">NCGR_LOCUS22253</name>
</gene>
<dbReference type="PROSITE" id="PS50090">
    <property type="entry name" value="MYB_LIKE"/>
    <property type="match status" value="2"/>
</dbReference>
<evidence type="ECO:0000259" key="11">
    <source>
        <dbReference type="PROSITE" id="PS51293"/>
    </source>
</evidence>
<feature type="domain" description="Myb-like" evidence="10">
    <location>
        <begin position="230"/>
        <end position="282"/>
    </location>
</feature>
<dbReference type="EMBL" id="CAJGYO010000005">
    <property type="protein sequence ID" value="CAD6232631.1"/>
    <property type="molecule type" value="Genomic_DNA"/>
</dbReference>